<comment type="catalytic activity">
    <reaction evidence="2">
        <text>Endonucleolytic cleavage to 5'-phosphomonoester.</text>
        <dbReference type="EC" id="3.1.26.4"/>
    </reaction>
</comment>
<dbReference type="InterPro" id="IPR012337">
    <property type="entry name" value="RNaseH-like_sf"/>
</dbReference>
<reference evidence="5 6" key="1">
    <citation type="submission" date="2015-08" db="EMBL/GenBank/DDBJ databases">
        <authorList>
            <person name="Babu N.S."/>
            <person name="Beckwith C.J."/>
            <person name="Beseler K.G."/>
            <person name="Brison A."/>
            <person name="Carone J.V."/>
            <person name="Caskin T.P."/>
            <person name="Diamond M."/>
            <person name="Durham M.E."/>
            <person name="Foxe J.M."/>
            <person name="Go M."/>
            <person name="Henderson B.A."/>
            <person name="Jones I.B."/>
            <person name="McGettigan J.A."/>
            <person name="Micheletti S.J."/>
            <person name="Nasrallah M.E."/>
            <person name="Ortiz D."/>
            <person name="Piller C.R."/>
            <person name="Privatt S.R."/>
            <person name="Schneider S.L."/>
            <person name="Sharp S."/>
            <person name="Smith T.C."/>
            <person name="Stanton J.D."/>
            <person name="Ullery H.E."/>
            <person name="Wilson R.J."/>
            <person name="Serrano M.G."/>
            <person name="Buck G."/>
            <person name="Lee V."/>
            <person name="Wang Y."/>
            <person name="Carvalho R."/>
            <person name="Voegtly L."/>
            <person name="Shi R."/>
            <person name="Duckworth R."/>
            <person name="Johnson A."/>
            <person name="Loviza R."/>
            <person name="Walstead R."/>
            <person name="Shah Z."/>
            <person name="Kiflezghi M."/>
            <person name="Wade K."/>
            <person name="Ball S.L."/>
            <person name="Bradley K.W."/>
            <person name="Asai D.J."/>
            <person name="Bowman C.A."/>
            <person name="Russell D.A."/>
            <person name="Pope W.H."/>
            <person name="Jacobs-Sera D."/>
            <person name="Hendrix R.W."/>
            <person name="Hatfull G.F."/>
        </authorList>
    </citation>
    <scope>NUCLEOTIDE SEQUENCE [LARGE SCALE GENOMIC DNA]</scope>
    <source>
        <strain evidence="5 6">DSM 27710</strain>
    </source>
</reference>
<keyword evidence="2" id="KW-0378">Hydrolase</keyword>
<dbReference type="InterPro" id="IPR024567">
    <property type="entry name" value="RNase_HII/HIII_dom"/>
</dbReference>
<keyword evidence="6" id="KW-1185">Reference proteome</keyword>
<evidence type="ECO:0000313" key="6">
    <source>
        <dbReference type="Proteomes" id="UP000055590"/>
    </source>
</evidence>
<evidence type="ECO:0000256" key="3">
    <source>
        <dbReference type="SAM" id="Coils"/>
    </source>
</evidence>
<keyword evidence="2" id="KW-0255">Endonuclease</keyword>
<sequence>MPSHRRPLADLKRRYLDEGLPLTAAAEEELRCDPRAGARTILQSIERRRAEARAEGQRLRTMLRYERALWSEGIQRVAGVDEAGMSPLAGPVVAAAVILPEGCRIPGVDDSKKLDASTRGR</sequence>
<gene>
    <name evidence="5" type="ORF">AKJ08_0449</name>
</gene>
<evidence type="ECO:0000313" key="5">
    <source>
        <dbReference type="EMBL" id="AKU90062.1"/>
    </source>
</evidence>
<dbReference type="EC" id="3.1.26.4" evidence="2"/>
<keyword evidence="2" id="KW-0540">Nuclease</keyword>
<evidence type="ECO:0000256" key="2">
    <source>
        <dbReference type="RuleBase" id="RU003515"/>
    </source>
</evidence>
<comment type="similarity">
    <text evidence="2">Belongs to the RNase HII family.</text>
</comment>
<dbReference type="STRING" id="1391653.AKJ08_0449"/>
<dbReference type="PROSITE" id="PS51975">
    <property type="entry name" value="RNASE_H_2"/>
    <property type="match status" value="1"/>
</dbReference>
<organism evidence="5 6">
    <name type="scientific">Vulgatibacter incomptus</name>
    <dbReference type="NCBI Taxonomy" id="1391653"/>
    <lineage>
        <taxon>Bacteria</taxon>
        <taxon>Pseudomonadati</taxon>
        <taxon>Myxococcota</taxon>
        <taxon>Myxococcia</taxon>
        <taxon>Myxococcales</taxon>
        <taxon>Cystobacterineae</taxon>
        <taxon>Vulgatibacteraceae</taxon>
        <taxon>Vulgatibacter</taxon>
    </lineage>
</organism>
<accession>A0A0K1P978</accession>
<dbReference type="KEGG" id="vin:AKJ08_0449"/>
<feature type="coiled-coil region" evidence="3">
    <location>
        <begin position="35"/>
        <end position="62"/>
    </location>
</feature>
<dbReference type="Gene3D" id="3.30.420.10">
    <property type="entry name" value="Ribonuclease H-like superfamily/Ribonuclease H"/>
    <property type="match status" value="1"/>
</dbReference>
<dbReference type="InterPro" id="IPR036397">
    <property type="entry name" value="RNaseH_sf"/>
</dbReference>
<proteinExistence type="inferred from homology"/>
<dbReference type="AlphaFoldDB" id="A0A0K1P978"/>
<dbReference type="GO" id="GO:0003723">
    <property type="term" value="F:RNA binding"/>
    <property type="evidence" value="ECO:0007669"/>
    <property type="project" value="UniProtKB-UniRule"/>
</dbReference>
<evidence type="ECO:0000259" key="4">
    <source>
        <dbReference type="PROSITE" id="PS51975"/>
    </source>
</evidence>
<dbReference type="SUPFAM" id="SSF53098">
    <property type="entry name" value="Ribonuclease H-like"/>
    <property type="match status" value="1"/>
</dbReference>
<comment type="caution">
    <text evidence="1">Lacks conserved residue(s) required for the propagation of feature annotation.</text>
</comment>
<protein>
    <recommendedName>
        <fullName evidence="2">Ribonuclease</fullName>
        <ecNumber evidence="2">3.1.26.4</ecNumber>
    </recommendedName>
</protein>
<dbReference type="OrthoDB" id="9803420at2"/>
<name>A0A0K1P978_9BACT</name>
<dbReference type="RefSeq" id="WP_050724564.1">
    <property type="nucleotide sequence ID" value="NZ_CP012332.1"/>
</dbReference>
<dbReference type="Proteomes" id="UP000055590">
    <property type="component" value="Chromosome"/>
</dbReference>
<keyword evidence="3" id="KW-0175">Coiled coil</keyword>
<feature type="domain" description="RNase H type-2" evidence="4">
    <location>
        <begin position="75"/>
        <end position="121"/>
    </location>
</feature>
<dbReference type="Pfam" id="PF01351">
    <property type="entry name" value="RNase_HII"/>
    <property type="match status" value="1"/>
</dbReference>
<comment type="function">
    <text evidence="2">Endonuclease that specifically degrades the RNA of RNA-DNA hybrids.</text>
</comment>
<dbReference type="PATRIC" id="fig|1391653.3.peg.464"/>
<dbReference type="EMBL" id="CP012332">
    <property type="protein sequence ID" value="AKU90062.1"/>
    <property type="molecule type" value="Genomic_DNA"/>
</dbReference>
<dbReference type="GO" id="GO:0004523">
    <property type="term" value="F:RNA-DNA hybrid ribonuclease activity"/>
    <property type="evidence" value="ECO:0007669"/>
    <property type="project" value="UniProtKB-EC"/>
</dbReference>
<evidence type="ECO:0000256" key="1">
    <source>
        <dbReference type="PROSITE-ProRule" id="PRU01319"/>
    </source>
</evidence>